<name>A0A3G8H4T6_9BURK</name>
<evidence type="ECO:0000313" key="1">
    <source>
        <dbReference type="EMBL" id="AZG15416.1"/>
    </source>
</evidence>
<sequence>MTCDQTDLASFTPPNPACFTLTLRLRIGLPDAPGADDFECHVCTPTWLTQTISGPTWGRHLMIVPEYDLAKMEDSIHRYVASCSGENWANIASKLARVFAWEFEDYVA</sequence>
<organism evidence="1 2">
    <name type="scientific">Cupriavidus pauculus</name>
    <dbReference type="NCBI Taxonomy" id="82633"/>
    <lineage>
        <taxon>Bacteria</taxon>
        <taxon>Pseudomonadati</taxon>
        <taxon>Pseudomonadota</taxon>
        <taxon>Betaproteobacteria</taxon>
        <taxon>Burkholderiales</taxon>
        <taxon>Burkholderiaceae</taxon>
        <taxon>Cupriavidus</taxon>
    </lineage>
</organism>
<reference evidence="2" key="1">
    <citation type="submission" date="2018-11" db="EMBL/GenBank/DDBJ databases">
        <title>FDA dAtabase for Regulatory Grade micrObial Sequences (FDA-ARGOS): Supporting development and validation of Infectious Disease Dx tests.</title>
        <authorList>
            <person name="Goldberg B."/>
            <person name="Campos J."/>
            <person name="Tallon L."/>
            <person name="Sadzewicz L."/>
            <person name="Zhao X."/>
            <person name="Vavikolanu K."/>
            <person name="Mehta A."/>
            <person name="Aluvathingal J."/>
            <person name="Nadendla S."/>
            <person name="Geyer C."/>
            <person name="Nandy P."/>
            <person name="Yan Y."/>
            <person name="Sichtig H."/>
        </authorList>
    </citation>
    <scope>NUCLEOTIDE SEQUENCE [LARGE SCALE GENOMIC DNA]</scope>
    <source>
        <strain evidence="2">FDAARGOS_614</strain>
    </source>
</reference>
<dbReference type="Pfam" id="PF15586">
    <property type="entry name" value="Imm8"/>
    <property type="match status" value="1"/>
</dbReference>
<proteinExistence type="predicted"/>
<dbReference type="EMBL" id="CP033969">
    <property type="protein sequence ID" value="AZG15416.1"/>
    <property type="molecule type" value="Genomic_DNA"/>
</dbReference>
<dbReference type="InterPro" id="IPR028964">
    <property type="entry name" value="Imm8"/>
</dbReference>
<accession>A0A3G8H4T6</accession>
<dbReference type="OrthoDB" id="5521406at2"/>
<gene>
    <name evidence="1" type="ORF">EHF44_16380</name>
</gene>
<dbReference type="KEGG" id="cpau:EHF44_16380"/>
<evidence type="ECO:0000313" key="2">
    <source>
        <dbReference type="Proteomes" id="UP000270411"/>
    </source>
</evidence>
<protein>
    <submittedName>
        <fullName evidence="1">Uncharacterized protein</fullName>
    </submittedName>
</protein>
<dbReference type="AlphaFoldDB" id="A0A3G8H4T6"/>
<dbReference type="Proteomes" id="UP000270411">
    <property type="component" value="Chromosome 1"/>
</dbReference>